<feature type="region of interest" description="Disordered" evidence="1">
    <location>
        <begin position="413"/>
        <end position="443"/>
    </location>
</feature>
<comment type="caution">
    <text evidence="3">The sequence shown here is derived from an EMBL/GenBank/DDBJ whole genome shotgun (WGS) entry which is preliminary data.</text>
</comment>
<dbReference type="AlphaFoldDB" id="A0A1Y3PIS0"/>
<dbReference type="InterPro" id="IPR014824">
    <property type="entry name" value="Nfu/NifU_N"/>
</dbReference>
<dbReference type="Pfam" id="PF13769">
    <property type="entry name" value="Virulence_fact"/>
    <property type="match status" value="1"/>
</dbReference>
<dbReference type="SMART" id="SM00567">
    <property type="entry name" value="EZ_HEAT"/>
    <property type="match status" value="4"/>
</dbReference>
<dbReference type="GO" id="GO:0016491">
    <property type="term" value="F:oxidoreductase activity"/>
    <property type="evidence" value="ECO:0007669"/>
    <property type="project" value="TreeGrafter"/>
</dbReference>
<evidence type="ECO:0000313" key="3">
    <source>
        <dbReference type="EMBL" id="OUM86026.1"/>
    </source>
</evidence>
<feature type="compositionally biased region" description="Low complexity" evidence="1">
    <location>
        <begin position="112"/>
        <end position="138"/>
    </location>
</feature>
<dbReference type="PANTHER" id="PTHR12697:SF37">
    <property type="entry name" value="CONSERVED VIRULENCE FACTOR C"/>
    <property type="match status" value="1"/>
</dbReference>
<dbReference type="SMART" id="SM00932">
    <property type="entry name" value="Nfu_N"/>
    <property type="match status" value="1"/>
</dbReference>
<dbReference type="InterPro" id="IPR011989">
    <property type="entry name" value="ARM-like"/>
</dbReference>
<gene>
    <name evidence="3" type="ORF">BAA01_01315</name>
</gene>
<organism evidence="3 4">
    <name type="scientific">Bacillus thermozeamaize</name>
    <dbReference type="NCBI Taxonomy" id="230954"/>
    <lineage>
        <taxon>Bacteria</taxon>
        <taxon>Bacillati</taxon>
        <taxon>Bacillota</taxon>
        <taxon>Bacilli</taxon>
        <taxon>Bacillales</taxon>
        <taxon>Bacillaceae</taxon>
        <taxon>Bacillus</taxon>
    </lineage>
</organism>
<dbReference type="SUPFAM" id="SSF48371">
    <property type="entry name" value="ARM repeat"/>
    <property type="match status" value="1"/>
</dbReference>
<reference evidence="4" key="1">
    <citation type="submission" date="2016-06" db="EMBL/GenBank/DDBJ databases">
        <authorList>
            <person name="Nascimento L."/>
            <person name="Pereira R.V."/>
            <person name="Martins L.F."/>
            <person name="Quaggio R.B."/>
            <person name="Silva A.M."/>
            <person name="Setubal J.C."/>
        </authorList>
    </citation>
    <scope>NUCLEOTIDE SEQUENCE [LARGE SCALE GENOMIC DNA]</scope>
</reference>
<protein>
    <recommendedName>
        <fullName evidence="2">Scaffold protein Nfu/NifU N-terminal domain-containing protein</fullName>
    </recommendedName>
</protein>
<evidence type="ECO:0000259" key="2">
    <source>
        <dbReference type="SMART" id="SM00932"/>
    </source>
</evidence>
<proteinExistence type="predicted"/>
<dbReference type="PANTHER" id="PTHR12697">
    <property type="entry name" value="PBS LYASE HEAT-LIKE PROTEIN"/>
    <property type="match status" value="1"/>
</dbReference>
<evidence type="ECO:0000313" key="4">
    <source>
        <dbReference type="Proteomes" id="UP000196475"/>
    </source>
</evidence>
<feature type="compositionally biased region" description="Basic and acidic residues" evidence="1">
    <location>
        <begin position="433"/>
        <end position="443"/>
    </location>
</feature>
<feature type="region of interest" description="Disordered" evidence="1">
    <location>
        <begin position="87"/>
        <end position="144"/>
    </location>
</feature>
<dbReference type="SUPFAM" id="SSF110836">
    <property type="entry name" value="Hypothetical protein SAV1430"/>
    <property type="match status" value="1"/>
</dbReference>
<sequence length="443" mass="48570">MKIISIEPTPSPNVMKLNLDEHLPPGQRWTFTQENLAAAPELFRKLLAIPGVKSLFRTADFLSVERKAKADWQAILSKVSEIFDEMADAGGRPGSGALPAQEPDAGGASLEAPASPDASSSPDASASPGAPADPDSSATGGMNGEEERWREVQVYVQILMGIPTQVKLVAGKEERRVALPERFLAAAMEAQRAVPGNAILQRRWEEQGLRYGSLEEVADQVVQELVAAYDEARLRQLVQHARHPETEEDTTSMTASSLSEALADPDWKKRYAALQRMELTEDKLPVLVSALKDSHPSIRRLAVAYLGALGSEKALPYLIDALQDPSVAIRRTAGDALSDLGSPKAIAAMTKALFDPNKLVRWRAARFLYEVGDESALPALRRAQEDPEFEVRMQVKMAIERIERGEAASGTVWQQMTRLRQERGNGQDSTQTLEEKKETRGSE</sequence>
<dbReference type="InterPro" id="IPR016024">
    <property type="entry name" value="ARM-type_fold"/>
</dbReference>
<dbReference type="EMBL" id="LZRT01000094">
    <property type="protein sequence ID" value="OUM86026.1"/>
    <property type="molecule type" value="Genomic_DNA"/>
</dbReference>
<dbReference type="Pfam" id="PF13646">
    <property type="entry name" value="HEAT_2"/>
    <property type="match status" value="1"/>
</dbReference>
<dbReference type="Proteomes" id="UP000196475">
    <property type="component" value="Unassembled WGS sequence"/>
</dbReference>
<name>A0A1Y3PIS0_9BACI</name>
<evidence type="ECO:0000256" key="1">
    <source>
        <dbReference type="SAM" id="MobiDB-lite"/>
    </source>
</evidence>
<dbReference type="Gene3D" id="1.25.10.10">
    <property type="entry name" value="Leucine-rich Repeat Variant"/>
    <property type="match status" value="1"/>
</dbReference>
<dbReference type="InterPro" id="IPR036498">
    <property type="entry name" value="Nfu/NifU_N_sf"/>
</dbReference>
<dbReference type="InterPro" id="IPR025989">
    <property type="entry name" value="Virulence_F_dom"/>
</dbReference>
<dbReference type="InterPro" id="IPR004155">
    <property type="entry name" value="PBS_lyase_HEAT"/>
</dbReference>
<dbReference type="Gene3D" id="3.30.1370.70">
    <property type="entry name" value="Scaffold protein Nfu/NifU, N-terminal domain"/>
    <property type="match status" value="1"/>
</dbReference>
<accession>A0A1Y3PIS0</accession>
<dbReference type="Pfam" id="PF08712">
    <property type="entry name" value="Nfu_N"/>
    <property type="match status" value="1"/>
</dbReference>
<feature type="domain" description="Scaffold protein Nfu/NifU N-terminal" evidence="2">
    <location>
        <begin position="4"/>
        <end position="90"/>
    </location>
</feature>